<evidence type="ECO:0000313" key="3">
    <source>
        <dbReference type="EMBL" id="TPX35402.1"/>
    </source>
</evidence>
<dbReference type="InterPro" id="IPR015943">
    <property type="entry name" value="WD40/YVTN_repeat-like_dom_sf"/>
</dbReference>
<dbReference type="STRING" id="286115.A0A507CND7"/>
<evidence type="ECO:0000313" key="4">
    <source>
        <dbReference type="EMBL" id="TPX40640.1"/>
    </source>
</evidence>
<sequence length="446" mass="49857">MITIPLDIPGYYFDAEKQKYFKLSKTAVSGRTDPYSVASIKKRSEQQIKTSLQTKIKSDESCAASRIGRSAFRKATAAFPTLCLTFEHNVELKSNMKRQLAWECMSKYLKQRYTTKLNHIGTISDFDVNTERRLICIASTLRGKLRLMEMNLNHELLQKHMNTTFVNSTSEISSVQFTTFKSIDAIIATQLGYGCRPGCAEIYQYLDSQKELLMHPKMMYKFQPARTAFIWTSAVCKPSGKFALGTSDGVYIHSTTNAGPDTTSLFDTSSDVVSVSFDSDVDSSVYCGLRDGSILLFDMRRKPGVDLRRPASSSTPSSVSAYSTIRHSVAVSCLKPLYGGTRLLSSTVDGKLFLWDTRKANSPLLDFGDVTCCVQSSFVSDATDSVVFSAGNDGCIRSWSLRTGALLMQKELLRNDSYRPTRSKLRLVDDSELWVSLDDTLQIWNI</sequence>
<dbReference type="Gene3D" id="2.130.10.10">
    <property type="entry name" value="YVTN repeat-like/Quinoprotein amine dehydrogenase"/>
    <property type="match status" value="2"/>
</dbReference>
<keyword evidence="5" id="KW-1185">Reference proteome</keyword>
<proteinExistence type="predicted"/>
<comment type="caution">
    <text evidence="4">The sequence shown here is derived from an EMBL/GenBank/DDBJ whole genome shotgun (WGS) entry which is preliminary data.</text>
</comment>
<dbReference type="GO" id="GO:0080008">
    <property type="term" value="C:Cul4-RING E3 ubiquitin ligase complex"/>
    <property type="evidence" value="ECO:0007669"/>
    <property type="project" value="TreeGrafter"/>
</dbReference>
<dbReference type="VEuPathDB" id="FungiDB:SeMB42_g07179"/>
<dbReference type="EMBL" id="QEAM01000375">
    <property type="protein sequence ID" value="TPX40640.1"/>
    <property type="molecule type" value="Genomic_DNA"/>
</dbReference>
<dbReference type="PANTHER" id="PTHR44472:SF1">
    <property type="entry name" value="DDB1 AND CUL4 ASSOCIATED FACTOR 4"/>
    <property type="match status" value="1"/>
</dbReference>
<dbReference type="Proteomes" id="UP000317494">
    <property type="component" value="Unassembled WGS sequence"/>
</dbReference>
<dbReference type="SMART" id="SM00320">
    <property type="entry name" value="WD40"/>
    <property type="match status" value="4"/>
</dbReference>
<dbReference type="InterPro" id="IPR019775">
    <property type="entry name" value="WD40_repeat_CS"/>
</dbReference>
<evidence type="ECO:0000313" key="5">
    <source>
        <dbReference type="Proteomes" id="UP000317494"/>
    </source>
</evidence>
<dbReference type="Proteomes" id="UP000320475">
    <property type="component" value="Unassembled WGS sequence"/>
</dbReference>
<dbReference type="InterPro" id="IPR036322">
    <property type="entry name" value="WD40_repeat_dom_sf"/>
</dbReference>
<name>A0A507CND7_9FUNG</name>
<dbReference type="PANTHER" id="PTHR44472">
    <property type="entry name" value="DDB1- AND CUL4-ASSOCIATED FACTOR 4-RELATED"/>
    <property type="match status" value="1"/>
</dbReference>
<dbReference type="SUPFAM" id="SSF50978">
    <property type="entry name" value="WD40 repeat-like"/>
    <property type="match status" value="1"/>
</dbReference>
<protein>
    <submittedName>
        <fullName evidence="4">Uncharacterized protein</fullName>
    </submittedName>
</protein>
<dbReference type="PROSITE" id="PS00678">
    <property type="entry name" value="WD_REPEATS_1"/>
    <property type="match status" value="1"/>
</dbReference>
<keyword evidence="1" id="KW-0853">WD repeat</keyword>
<dbReference type="InterPro" id="IPR052254">
    <property type="entry name" value="CUL4-DDB1_E3_ligase_receptor"/>
</dbReference>
<dbReference type="OrthoDB" id="128867at2759"/>
<reference evidence="5 6" key="1">
    <citation type="journal article" date="2019" name="Sci. Rep.">
        <title>Comparative genomics of chytrid fungi reveal insights into the obligate biotrophic and pathogenic lifestyle of Synchytrium endobioticum.</title>
        <authorList>
            <person name="van de Vossenberg B.T.L.H."/>
            <person name="Warris S."/>
            <person name="Nguyen H.D.T."/>
            <person name="van Gent-Pelzer M.P.E."/>
            <person name="Joly D.L."/>
            <person name="van de Geest H.C."/>
            <person name="Bonants P.J.M."/>
            <person name="Smith D.S."/>
            <person name="Levesque C.A."/>
            <person name="van der Lee T.A.J."/>
        </authorList>
    </citation>
    <scope>NUCLEOTIDE SEQUENCE [LARGE SCALE GENOMIC DNA]</scope>
    <source>
        <strain evidence="4 6">LEV6574</strain>
        <strain evidence="3 5">MB42</strain>
    </source>
</reference>
<accession>A0A507CND7</accession>
<dbReference type="InterPro" id="IPR001680">
    <property type="entry name" value="WD40_rpt"/>
</dbReference>
<evidence type="ECO:0000256" key="1">
    <source>
        <dbReference type="ARBA" id="ARBA00022574"/>
    </source>
</evidence>
<evidence type="ECO:0000256" key="2">
    <source>
        <dbReference type="ARBA" id="ARBA00022737"/>
    </source>
</evidence>
<dbReference type="EMBL" id="QEAN01000471">
    <property type="protein sequence ID" value="TPX35402.1"/>
    <property type="molecule type" value="Genomic_DNA"/>
</dbReference>
<keyword evidence="2" id="KW-0677">Repeat</keyword>
<evidence type="ECO:0000313" key="6">
    <source>
        <dbReference type="Proteomes" id="UP000320475"/>
    </source>
</evidence>
<gene>
    <name evidence="4" type="ORF">SeLEV6574_g06514</name>
    <name evidence="3" type="ORF">SeMB42_g07179</name>
</gene>
<organism evidence="4 6">
    <name type="scientific">Synchytrium endobioticum</name>
    <dbReference type="NCBI Taxonomy" id="286115"/>
    <lineage>
        <taxon>Eukaryota</taxon>
        <taxon>Fungi</taxon>
        <taxon>Fungi incertae sedis</taxon>
        <taxon>Chytridiomycota</taxon>
        <taxon>Chytridiomycota incertae sedis</taxon>
        <taxon>Chytridiomycetes</taxon>
        <taxon>Synchytriales</taxon>
        <taxon>Synchytriaceae</taxon>
        <taxon>Synchytrium</taxon>
    </lineage>
</organism>
<dbReference type="AlphaFoldDB" id="A0A507CND7"/>